<protein>
    <submittedName>
        <fullName evidence="2">Secreted protein</fullName>
    </submittedName>
</protein>
<feature type="transmembrane region" description="Helical" evidence="1">
    <location>
        <begin position="32"/>
        <end position="52"/>
    </location>
</feature>
<sequence>LRPPLYRYAVSSTVYSLSLSLFKKLFNFPSRYLFAIGLVLEFSLGWILPITLGCIPTQSDSKVDLGTIPSAGLRVEWKSRELTQTPNFLAVNLPGFGADLIPLHSPLLGESWLVSFPPLSDMLKFSM</sequence>
<keyword evidence="1" id="KW-1133">Transmembrane helix</keyword>
<keyword evidence="1" id="KW-0472">Membrane</keyword>
<evidence type="ECO:0000256" key="1">
    <source>
        <dbReference type="SAM" id="Phobius"/>
    </source>
</evidence>
<dbReference type="WBParaSite" id="SSLN_0001444901-mRNA-1">
    <property type="protein sequence ID" value="SSLN_0001444901-mRNA-1"/>
    <property type="gene ID" value="SSLN_0001444901"/>
</dbReference>
<evidence type="ECO:0000313" key="2">
    <source>
        <dbReference type="WBParaSite" id="SSLN_0001444901-mRNA-1"/>
    </source>
</evidence>
<keyword evidence="1" id="KW-0812">Transmembrane</keyword>
<dbReference type="AlphaFoldDB" id="A0A183TBR9"/>
<accession>A0A183TBR9</accession>
<reference evidence="2" key="1">
    <citation type="submission" date="2016-06" db="UniProtKB">
        <authorList>
            <consortium name="WormBaseParasite"/>
        </authorList>
    </citation>
    <scope>IDENTIFICATION</scope>
</reference>
<proteinExistence type="predicted"/>
<organism evidence="2">
    <name type="scientific">Schistocephalus solidus</name>
    <name type="common">Tapeworm</name>
    <dbReference type="NCBI Taxonomy" id="70667"/>
    <lineage>
        <taxon>Eukaryota</taxon>
        <taxon>Metazoa</taxon>
        <taxon>Spiralia</taxon>
        <taxon>Lophotrochozoa</taxon>
        <taxon>Platyhelminthes</taxon>
        <taxon>Cestoda</taxon>
        <taxon>Eucestoda</taxon>
        <taxon>Diphyllobothriidea</taxon>
        <taxon>Diphyllobothriidae</taxon>
        <taxon>Schistocephalus</taxon>
    </lineage>
</organism>
<name>A0A183TBR9_SCHSO</name>